<keyword evidence="4 7" id="KW-0808">Transferase</keyword>
<sequence>MGRRSKRKHTPDELAKAERKELLAICNQILEVATGPTPLTPAKQWEEFIEINNLVKKIQSKQLNDHLFTTNREEHLEGFTSWLKENGVSMDKVKVVDYGLEGYGLQATEDIKAEEIFLCIPRKLMITDENVKASALGPLVKSDRILSTMPHVALALFLLSEKISGNSFWQPYIDFLPREYSMPLYFTTEELQYLKGSHTFGEALKQHKNIARQYAYFYKMFQTNTTASKLPLRDRFSYNAYRWAVCAIMSRQNQIPDSIGSRLVTALIPKWDMCNHANGTITTGYSFQRETSESVAEKDFKKGEQLHIFYGSRPNAHFLLYSGFVYPENEHDTIAIQLGVSKNDRLYAMKSQILAMLRMTEPSHTFYIQKSVEPITVELWTFLRVFSMDEEQLKDLLLSSKSQELFANLMKPNCLVSKQNEMKVWSFLDVRLRLLYSQYQTSDQKEEEELKDDKVSYNAKLCIKLRRCEKQVLENAIDHIALQKLRVEDLPEEAISYTPEGVPNTPPEPPLASEEDSDITATYDSSERNSREYDFEDAPEDNGKGDQDKETREHLENGEDFAKSDSIAGSIKSDSESTLTNTSELSQVTISDDSGTSQVLDLNHNPNEKSKDQLEDAEAEGKEEVTEVEAKKGLVNGSVKMSNGESMNGTSKVEE</sequence>
<keyword evidence="6" id="KW-0009">Actin-binding</keyword>
<dbReference type="PROSITE" id="PS50280">
    <property type="entry name" value="SET"/>
    <property type="match status" value="1"/>
</dbReference>
<dbReference type="EMBL" id="JAIZAY010000003">
    <property type="protein sequence ID" value="KAJ8044452.1"/>
    <property type="molecule type" value="Genomic_DNA"/>
</dbReference>
<evidence type="ECO:0000256" key="6">
    <source>
        <dbReference type="ARBA" id="ARBA00023203"/>
    </source>
</evidence>
<dbReference type="SUPFAM" id="SSF82199">
    <property type="entry name" value="SET domain"/>
    <property type="match status" value="1"/>
</dbReference>
<evidence type="ECO:0000256" key="3">
    <source>
        <dbReference type="ARBA" id="ARBA00022603"/>
    </source>
</evidence>
<dbReference type="GO" id="GO:0005737">
    <property type="term" value="C:cytoplasm"/>
    <property type="evidence" value="ECO:0007669"/>
    <property type="project" value="UniProtKB-SubCell"/>
</dbReference>
<name>A0A9Q1CFU4_HOLLE</name>
<dbReference type="OrthoDB" id="441812at2759"/>
<dbReference type="InterPro" id="IPR050600">
    <property type="entry name" value="SETD3_SETD6_MTase"/>
</dbReference>
<keyword evidence="11" id="KW-1185">Reference proteome</keyword>
<dbReference type="GO" id="GO:0032259">
    <property type="term" value="P:methylation"/>
    <property type="evidence" value="ECO:0007669"/>
    <property type="project" value="UniProtKB-KW"/>
</dbReference>
<evidence type="ECO:0000256" key="2">
    <source>
        <dbReference type="ARBA" id="ARBA00022490"/>
    </source>
</evidence>
<dbReference type="GO" id="GO:0016279">
    <property type="term" value="F:protein-lysine N-methyltransferase activity"/>
    <property type="evidence" value="ECO:0007669"/>
    <property type="project" value="TreeGrafter"/>
</dbReference>
<feature type="compositionally biased region" description="Basic and acidic residues" evidence="8">
    <location>
        <begin position="606"/>
        <end position="632"/>
    </location>
</feature>
<keyword evidence="2" id="KW-0963">Cytoplasm</keyword>
<comment type="subcellular location">
    <subcellularLocation>
        <location evidence="1">Cytoplasm</location>
    </subcellularLocation>
</comment>
<dbReference type="GO" id="GO:0018064">
    <property type="term" value="F:protein-L-histidine N-tele-methyltransferase activity"/>
    <property type="evidence" value="ECO:0007669"/>
    <property type="project" value="UniProtKB-EC"/>
</dbReference>
<organism evidence="10 11">
    <name type="scientific">Holothuria leucospilota</name>
    <name type="common">Black long sea cucumber</name>
    <name type="synonym">Mertensiothuria leucospilota</name>
    <dbReference type="NCBI Taxonomy" id="206669"/>
    <lineage>
        <taxon>Eukaryota</taxon>
        <taxon>Metazoa</taxon>
        <taxon>Echinodermata</taxon>
        <taxon>Eleutherozoa</taxon>
        <taxon>Echinozoa</taxon>
        <taxon>Holothuroidea</taxon>
        <taxon>Aspidochirotacea</taxon>
        <taxon>Aspidochirotida</taxon>
        <taxon>Holothuriidae</taxon>
        <taxon>Holothuria</taxon>
    </lineage>
</organism>
<dbReference type="SUPFAM" id="SSF81822">
    <property type="entry name" value="RuBisCo LSMT C-terminal, substrate-binding domain"/>
    <property type="match status" value="1"/>
</dbReference>
<feature type="compositionally biased region" description="Basic and acidic residues" evidence="8">
    <location>
        <begin position="541"/>
        <end position="563"/>
    </location>
</feature>
<dbReference type="Gene3D" id="3.90.1410.10">
    <property type="entry name" value="set domain protein methyltransferase, domain 1"/>
    <property type="match status" value="1"/>
</dbReference>
<evidence type="ECO:0000256" key="8">
    <source>
        <dbReference type="SAM" id="MobiDB-lite"/>
    </source>
</evidence>
<feature type="region of interest" description="Disordered" evidence="8">
    <location>
        <begin position="496"/>
        <end position="655"/>
    </location>
</feature>
<dbReference type="Gene3D" id="3.90.1420.10">
    <property type="entry name" value="Rubisco LSMT, substrate-binding domain"/>
    <property type="match status" value="1"/>
</dbReference>
<evidence type="ECO:0000256" key="7">
    <source>
        <dbReference type="PROSITE-ProRule" id="PRU00898"/>
    </source>
</evidence>
<evidence type="ECO:0000259" key="9">
    <source>
        <dbReference type="PROSITE" id="PS50280"/>
    </source>
</evidence>
<dbReference type="AlphaFoldDB" id="A0A9Q1CFU4"/>
<evidence type="ECO:0000313" key="11">
    <source>
        <dbReference type="Proteomes" id="UP001152320"/>
    </source>
</evidence>
<proteinExistence type="inferred from homology"/>
<feature type="compositionally biased region" description="Polar residues" evidence="8">
    <location>
        <begin position="639"/>
        <end position="655"/>
    </location>
</feature>
<protein>
    <recommendedName>
        <fullName evidence="7">protein-histidine N-methyltransferase</fullName>
        <ecNumber evidence="7">2.1.1.85</ecNumber>
    </recommendedName>
</protein>
<dbReference type="CDD" id="cd19176">
    <property type="entry name" value="SET_SETD3"/>
    <property type="match status" value="1"/>
</dbReference>
<comment type="caution">
    <text evidence="10">The sequence shown here is derived from an EMBL/GenBank/DDBJ whole genome shotgun (WGS) entry which is preliminary data.</text>
</comment>
<evidence type="ECO:0000256" key="4">
    <source>
        <dbReference type="ARBA" id="ARBA00022679"/>
    </source>
</evidence>
<dbReference type="Proteomes" id="UP001152320">
    <property type="component" value="Chromosome 3"/>
</dbReference>
<reference evidence="10" key="1">
    <citation type="submission" date="2021-10" db="EMBL/GenBank/DDBJ databases">
        <title>Tropical sea cucumber genome reveals ecological adaptation and Cuvierian tubules defense mechanism.</title>
        <authorList>
            <person name="Chen T."/>
        </authorList>
    </citation>
    <scope>NUCLEOTIDE SEQUENCE</scope>
    <source>
        <strain evidence="10">Nanhai2018</strain>
        <tissue evidence="10">Muscle</tissue>
    </source>
</reference>
<dbReference type="InterPro" id="IPR044428">
    <property type="entry name" value="SETD3_SET"/>
</dbReference>
<dbReference type="InterPro" id="IPR025785">
    <property type="entry name" value="SETD3"/>
</dbReference>
<accession>A0A9Q1CFU4</accession>
<dbReference type="InterPro" id="IPR036464">
    <property type="entry name" value="Rubisco_LSMT_subst-bd_sf"/>
</dbReference>
<feature type="compositionally biased region" description="Polar residues" evidence="8">
    <location>
        <begin position="587"/>
        <end position="600"/>
    </location>
</feature>
<feature type="domain" description="SET" evidence="9">
    <location>
        <begin position="91"/>
        <end position="311"/>
    </location>
</feature>
<dbReference type="Pfam" id="PF00856">
    <property type="entry name" value="SET"/>
    <property type="match status" value="1"/>
</dbReference>
<evidence type="ECO:0000313" key="10">
    <source>
        <dbReference type="EMBL" id="KAJ8044452.1"/>
    </source>
</evidence>
<dbReference type="InterPro" id="IPR001214">
    <property type="entry name" value="SET_dom"/>
</dbReference>
<evidence type="ECO:0000256" key="1">
    <source>
        <dbReference type="ARBA" id="ARBA00004496"/>
    </source>
</evidence>
<dbReference type="EC" id="2.1.1.85" evidence="7"/>
<comment type="catalytic activity">
    <reaction evidence="7">
        <text>L-histidyl-[protein] + S-adenosyl-L-methionine = N(tele)-methyl-L-histidyl-[protein] + S-adenosyl-L-homocysteine + H(+)</text>
        <dbReference type="Rhea" id="RHEA:19369"/>
        <dbReference type="Rhea" id="RHEA-COMP:9745"/>
        <dbReference type="Rhea" id="RHEA-COMP:11600"/>
        <dbReference type="ChEBI" id="CHEBI:15378"/>
        <dbReference type="ChEBI" id="CHEBI:16367"/>
        <dbReference type="ChEBI" id="CHEBI:29979"/>
        <dbReference type="ChEBI" id="CHEBI:57856"/>
        <dbReference type="ChEBI" id="CHEBI:59789"/>
        <dbReference type="EC" id="2.1.1.85"/>
    </reaction>
</comment>
<evidence type="ECO:0000256" key="5">
    <source>
        <dbReference type="ARBA" id="ARBA00022691"/>
    </source>
</evidence>
<dbReference type="InterPro" id="IPR015353">
    <property type="entry name" value="Rubisco_LSMT_subst-bd"/>
</dbReference>
<dbReference type="PANTHER" id="PTHR13271">
    <property type="entry name" value="UNCHARACTERIZED PUTATIVE METHYLTRANSFERASE"/>
    <property type="match status" value="1"/>
</dbReference>
<dbReference type="PROSITE" id="PS51565">
    <property type="entry name" value="SAM_MT85_SETD3"/>
    <property type="match status" value="1"/>
</dbReference>
<dbReference type="InterPro" id="IPR046341">
    <property type="entry name" value="SET_dom_sf"/>
</dbReference>
<feature type="compositionally biased region" description="Low complexity" evidence="8">
    <location>
        <begin position="576"/>
        <end position="586"/>
    </location>
</feature>
<dbReference type="GO" id="GO:0003779">
    <property type="term" value="F:actin binding"/>
    <property type="evidence" value="ECO:0007669"/>
    <property type="project" value="UniProtKB-KW"/>
</dbReference>
<comment type="similarity">
    <text evidence="7">Belongs to the class V-like SAM-binding methyltransferase superfamily. SETD3 actin-histidine methyltransferase family.</text>
</comment>
<gene>
    <name evidence="10" type="ORF">HOLleu_07205</name>
</gene>
<dbReference type="PANTHER" id="PTHR13271:SF47">
    <property type="entry name" value="ACTIN-HISTIDINE N-METHYLTRANSFERASE"/>
    <property type="match status" value="1"/>
</dbReference>
<keyword evidence="5 7" id="KW-0949">S-adenosyl-L-methionine</keyword>
<keyword evidence="3 7" id="KW-0489">Methyltransferase</keyword>
<dbReference type="Pfam" id="PF09273">
    <property type="entry name" value="Rubis-subs-bind"/>
    <property type="match status" value="1"/>
</dbReference>